<evidence type="ECO:0000313" key="2">
    <source>
        <dbReference type="EMBL" id="SFU76679.1"/>
    </source>
</evidence>
<proteinExistence type="predicted"/>
<evidence type="ECO:0000313" key="4">
    <source>
        <dbReference type="Proteomes" id="UP000244152"/>
    </source>
</evidence>
<dbReference type="EMBL" id="FPBZ01000027">
    <property type="protein sequence ID" value="SFU76679.1"/>
    <property type="molecule type" value="Genomic_DNA"/>
</dbReference>
<reference evidence="1 4" key="2">
    <citation type="submission" date="2018-04" db="EMBL/GenBank/DDBJ databases">
        <title>Active sludge and wastewater microbial communities from Klosterneuburg, Austria.</title>
        <authorList>
            <person name="Wagner M."/>
        </authorList>
    </citation>
    <scope>NUCLEOTIDE SEQUENCE [LARGE SCALE GENOMIC DNA]</scope>
    <source>
        <strain evidence="1 4">Nl12</strain>
    </source>
</reference>
<evidence type="ECO:0000313" key="1">
    <source>
        <dbReference type="EMBL" id="PTQ82034.1"/>
    </source>
</evidence>
<dbReference type="EMBL" id="QAOK01000006">
    <property type="protein sequence ID" value="PTQ82034.1"/>
    <property type="molecule type" value="Genomic_DNA"/>
</dbReference>
<protein>
    <submittedName>
        <fullName evidence="2">Uncharacterized protein</fullName>
    </submittedName>
</protein>
<name>A0A1I7IUV5_9PROT</name>
<dbReference type="AlphaFoldDB" id="A0A1I7IUV5"/>
<dbReference type="Proteomes" id="UP000182649">
    <property type="component" value="Unassembled WGS sequence"/>
</dbReference>
<gene>
    <name evidence="1" type="ORF">C8R21_10611</name>
    <name evidence="2" type="ORF">SAMN05216417_12723</name>
</gene>
<organism evidence="2 3">
    <name type="scientific">Nitrosospira multiformis</name>
    <dbReference type="NCBI Taxonomy" id="1231"/>
    <lineage>
        <taxon>Bacteria</taxon>
        <taxon>Pseudomonadati</taxon>
        <taxon>Pseudomonadota</taxon>
        <taxon>Betaproteobacteria</taxon>
        <taxon>Nitrosomonadales</taxon>
        <taxon>Nitrosomonadaceae</taxon>
        <taxon>Nitrosospira</taxon>
    </lineage>
</organism>
<reference evidence="2 3" key="1">
    <citation type="submission" date="2016-10" db="EMBL/GenBank/DDBJ databases">
        <authorList>
            <person name="de Groot N.N."/>
        </authorList>
    </citation>
    <scope>NUCLEOTIDE SEQUENCE [LARGE SCALE GENOMIC DNA]</scope>
    <source>
        <strain evidence="2 3">Nl14</strain>
    </source>
</reference>
<sequence length="163" mass="18450">MQSSLIWRDAVFFKRSFSSCNCLSCLACAVQPRLLLLPAVKRLFGNTNAANQLGNRHPSFRFLQYRNNLLHAELFRLHAKSLPKGKFCRKLTLPLATFLWDPSNLNYYIFNTAAALSFTPYSVLSGPGKIPDTRNSFLKEIIYSSMIPDTLPFGKLASIERIS</sequence>
<evidence type="ECO:0000313" key="3">
    <source>
        <dbReference type="Proteomes" id="UP000182649"/>
    </source>
</evidence>
<accession>A0A1I7IUV5</accession>
<dbReference type="Proteomes" id="UP000244152">
    <property type="component" value="Unassembled WGS sequence"/>
</dbReference>